<dbReference type="PROSITE" id="PS50123">
    <property type="entry name" value="CHER"/>
    <property type="match status" value="1"/>
</dbReference>
<dbReference type="KEGG" id="plei:Q9312_01640"/>
<keyword evidence="3 5" id="KW-0808">Transferase</keyword>
<keyword evidence="2 5" id="KW-0489">Methyltransferase</keyword>
<dbReference type="InterPro" id="IPR026024">
    <property type="entry name" value="Chemotaxis_MeTrfase_CheR"/>
</dbReference>
<feature type="binding site" evidence="6">
    <location>
        <position position="145"/>
    </location>
    <ligand>
        <name>S-adenosyl-L-methionine</name>
        <dbReference type="ChEBI" id="CHEBI:59789"/>
    </ligand>
</feature>
<proteinExistence type="predicted"/>
<dbReference type="GO" id="GO:0032259">
    <property type="term" value="P:methylation"/>
    <property type="evidence" value="ECO:0007669"/>
    <property type="project" value="UniProtKB-KW"/>
</dbReference>
<feature type="binding site" evidence="6">
    <location>
        <position position="73"/>
    </location>
    <ligand>
        <name>S-adenosyl-L-methionine</name>
        <dbReference type="ChEBI" id="CHEBI:59789"/>
    </ligand>
</feature>
<comment type="catalytic activity">
    <reaction evidence="1 5">
        <text>L-glutamyl-[protein] + S-adenosyl-L-methionine = [protein]-L-glutamate 5-O-methyl ester + S-adenosyl-L-homocysteine</text>
        <dbReference type="Rhea" id="RHEA:24452"/>
        <dbReference type="Rhea" id="RHEA-COMP:10208"/>
        <dbReference type="Rhea" id="RHEA-COMP:10311"/>
        <dbReference type="ChEBI" id="CHEBI:29973"/>
        <dbReference type="ChEBI" id="CHEBI:57856"/>
        <dbReference type="ChEBI" id="CHEBI:59789"/>
        <dbReference type="ChEBI" id="CHEBI:82795"/>
        <dbReference type="EC" id="2.1.1.80"/>
    </reaction>
</comment>
<dbReference type="PRINTS" id="PR00996">
    <property type="entry name" value="CHERMTFRASE"/>
</dbReference>
<feature type="binding site" evidence="6">
    <location>
        <position position="115"/>
    </location>
    <ligand>
        <name>S-adenosyl-L-methionine</name>
        <dbReference type="ChEBI" id="CHEBI:59789"/>
    </ligand>
</feature>
<organism evidence="8 9">
    <name type="scientific">Pleionea litopenaei</name>
    <dbReference type="NCBI Taxonomy" id="3070815"/>
    <lineage>
        <taxon>Bacteria</taxon>
        <taxon>Pseudomonadati</taxon>
        <taxon>Pseudomonadota</taxon>
        <taxon>Gammaproteobacteria</taxon>
        <taxon>Oceanospirillales</taxon>
        <taxon>Pleioneaceae</taxon>
        <taxon>Pleionea</taxon>
    </lineage>
</organism>
<feature type="domain" description="CheR-type methyltransferase" evidence="7">
    <location>
        <begin position="1"/>
        <end position="275"/>
    </location>
</feature>
<dbReference type="SUPFAM" id="SSF47757">
    <property type="entry name" value="Chemotaxis receptor methyltransferase CheR, N-terminal domain"/>
    <property type="match status" value="1"/>
</dbReference>
<dbReference type="Proteomes" id="UP001239782">
    <property type="component" value="Chromosome"/>
</dbReference>
<dbReference type="EC" id="2.1.1.80" evidence="5"/>
<dbReference type="SUPFAM" id="SSF53335">
    <property type="entry name" value="S-adenosyl-L-methionine-dependent methyltransferases"/>
    <property type="match status" value="1"/>
</dbReference>
<evidence type="ECO:0000259" key="7">
    <source>
        <dbReference type="PROSITE" id="PS50123"/>
    </source>
</evidence>
<name>A0AA51X778_9GAMM</name>
<comment type="function">
    <text evidence="5">Methylation of the membrane-bound methyl-accepting chemotaxis proteins (MCP) to form gamma-glutamyl methyl ester residues in MCP.</text>
</comment>
<dbReference type="InterPro" id="IPR029063">
    <property type="entry name" value="SAM-dependent_MTases_sf"/>
</dbReference>
<keyword evidence="4 5" id="KW-0949">S-adenosyl-L-methionine</keyword>
<dbReference type="InterPro" id="IPR022642">
    <property type="entry name" value="CheR_C"/>
</dbReference>
<evidence type="ECO:0000256" key="4">
    <source>
        <dbReference type="ARBA" id="ARBA00022691"/>
    </source>
</evidence>
<dbReference type="Gene3D" id="1.10.155.10">
    <property type="entry name" value="Chemotaxis receptor methyltransferase CheR, N-terminal domain"/>
    <property type="match status" value="1"/>
</dbReference>
<gene>
    <name evidence="8" type="ORF">Q9312_01640</name>
</gene>
<dbReference type="InterPro" id="IPR000780">
    <property type="entry name" value="CheR_MeTrfase"/>
</dbReference>
<dbReference type="PIRSF" id="PIRSF000410">
    <property type="entry name" value="CheR"/>
    <property type="match status" value="1"/>
</dbReference>
<dbReference type="SMART" id="SM00138">
    <property type="entry name" value="MeTrc"/>
    <property type="match status" value="1"/>
</dbReference>
<dbReference type="InterPro" id="IPR050903">
    <property type="entry name" value="Bact_Chemotaxis_MeTrfase"/>
</dbReference>
<keyword evidence="9" id="KW-1185">Reference proteome</keyword>
<feature type="binding site" evidence="6">
    <location>
        <begin position="218"/>
        <end position="219"/>
    </location>
    <ligand>
        <name>S-adenosyl-L-methionine</name>
        <dbReference type="ChEBI" id="CHEBI:59789"/>
    </ligand>
</feature>
<dbReference type="PANTHER" id="PTHR24422">
    <property type="entry name" value="CHEMOTAXIS PROTEIN METHYLTRANSFERASE"/>
    <property type="match status" value="1"/>
</dbReference>
<feature type="binding site" evidence="6">
    <location>
        <position position="75"/>
    </location>
    <ligand>
        <name>S-adenosyl-L-methionine</name>
        <dbReference type="ChEBI" id="CHEBI:59789"/>
    </ligand>
</feature>
<protein>
    <recommendedName>
        <fullName evidence="5">Chemotaxis protein methyltransferase</fullName>
        <ecNumber evidence="5">2.1.1.80</ecNumber>
    </recommendedName>
</protein>
<evidence type="ECO:0000256" key="1">
    <source>
        <dbReference type="ARBA" id="ARBA00001541"/>
    </source>
</evidence>
<dbReference type="EMBL" id="CP133548">
    <property type="protein sequence ID" value="WMS87639.1"/>
    <property type="molecule type" value="Genomic_DNA"/>
</dbReference>
<evidence type="ECO:0000256" key="5">
    <source>
        <dbReference type="PIRNR" id="PIRNR000410"/>
    </source>
</evidence>
<dbReference type="Pfam" id="PF01739">
    <property type="entry name" value="CheR"/>
    <property type="match status" value="1"/>
</dbReference>
<accession>A0AA51X778</accession>
<evidence type="ECO:0000313" key="8">
    <source>
        <dbReference type="EMBL" id="WMS87639.1"/>
    </source>
</evidence>
<feature type="binding site" evidence="6">
    <location>
        <begin position="200"/>
        <end position="201"/>
    </location>
    <ligand>
        <name>S-adenosyl-L-methionine</name>
        <dbReference type="ChEBI" id="CHEBI:59789"/>
    </ligand>
</feature>
<dbReference type="Gene3D" id="3.40.50.150">
    <property type="entry name" value="Vaccinia Virus protein VP39"/>
    <property type="match status" value="1"/>
</dbReference>
<dbReference type="Pfam" id="PF03705">
    <property type="entry name" value="CheR_N"/>
    <property type="match status" value="1"/>
</dbReference>
<dbReference type="RefSeq" id="WP_309202781.1">
    <property type="nucleotide sequence ID" value="NZ_CP133548.1"/>
</dbReference>
<reference evidence="8 9" key="1">
    <citation type="submission" date="2023-08" db="EMBL/GenBank/DDBJ databases">
        <title>Pleionea litopenaei sp. nov., isolated from stomach of juvenile Litopenaeus vannamei.</title>
        <authorList>
            <person name="Rho A.M."/>
            <person name="Hwang C.Y."/>
        </authorList>
    </citation>
    <scope>NUCLEOTIDE SEQUENCE [LARGE SCALE GENOMIC DNA]</scope>
    <source>
        <strain evidence="8 9">HL-JVS1</strain>
    </source>
</reference>
<dbReference type="AlphaFoldDB" id="A0AA51X778"/>
<evidence type="ECO:0000256" key="6">
    <source>
        <dbReference type="PIRSR" id="PIRSR000410-1"/>
    </source>
</evidence>
<evidence type="ECO:0000256" key="2">
    <source>
        <dbReference type="ARBA" id="ARBA00022603"/>
    </source>
</evidence>
<dbReference type="InterPro" id="IPR036804">
    <property type="entry name" value="CheR_N_sf"/>
</dbReference>
<dbReference type="InterPro" id="IPR022641">
    <property type="entry name" value="CheR_N"/>
</dbReference>
<feature type="binding site" evidence="6">
    <location>
        <position position="79"/>
    </location>
    <ligand>
        <name>S-adenosyl-L-methionine</name>
        <dbReference type="ChEBI" id="CHEBI:59789"/>
    </ligand>
</feature>
<dbReference type="GO" id="GO:0008983">
    <property type="term" value="F:protein-glutamate O-methyltransferase activity"/>
    <property type="evidence" value="ECO:0007669"/>
    <property type="project" value="UniProtKB-EC"/>
</dbReference>
<dbReference type="PANTHER" id="PTHR24422:SF21">
    <property type="entry name" value="CHEMOTAXIS PROTEIN METHYLTRANSFERASE 1"/>
    <property type="match status" value="1"/>
</dbReference>
<evidence type="ECO:0000313" key="9">
    <source>
        <dbReference type="Proteomes" id="UP001239782"/>
    </source>
</evidence>
<sequence>MIISSDEYQAFRDLLNQKTGILLGENKQYLVASRLTSFLREQQIETFSDFMARLKQPFSDKILQQVIDRMTTNETLWFRDGFPFDYLLNSILPEIKTNGGSRCNIWCAACSSGQEPYSIAIAVDEALKSGTRAKLPMQIDIFATDISSRMLEQAKRAEYQSLEITRGLSPIRQKNYFTQSENTFSLKPEVRSRVRFATLNLMTTPYRAGGPFDVIFCRNVLIYFSGELKEQVINGLADCLKPGGYLFLGASESMPHSIKSFEMVRCNPGLVYRKK</sequence>
<evidence type="ECO:0000256" key="3">
    <source>
        <dbReference type="ARBA" id="ARBA00022679"/>
    </source>
</evidence>
<dbReference type="CDD" id="cd02440">
    <property type="entry name" value="AdoMet_MTases"/>
    <property type="match status" value="1"/>
</dbReference>